<dbReference type="PANTHER" id="PTHR30469:SF15">
    <property type="entry name" value="HLYD FAMILY OF SECRETION PROTEINS"/>
    <property type="match status" value="1"/>
</dbReference>
<dbReference type="EMBL" id="SMCN01000001">
    <property type="protein sequence ID" value="TCV88643.1"/>
    <property type="molecule type" value="Genomic_DNA"/>
</dbReference>
<evidence type="ECO:0000256" key="2">
    <source>
        <dbReference type="ARBA" id="ARBA00009477"/>
    </source>
</evidence>
<sequence>MMTRLTCFISLYNLDSQRGLARGTLLIGIFTVLAASAVLIVWSFRPESPAASSSVHAVPALTVTRAVPQWRQWPTTIEASGPIAAWQEAVIGAQQSGLRLIEVNVNVGDQVKRGQLLARFDADMLRADLAQLQANLAQAQATAVQAETNKQRVLKLKNAATLSQQESLRYETEAEISRTQVDAIKAQLTAKQLQLGYAEVRAPDDGAISARLATLGAVPGSGQELFRLIRQNRLEWRGELTAGQIAQIQIGQAILLSLPDGSVAQARVRQLAPALDEQSRLGLMYADILPGSHARAGMYANGRIELSQRPALTVPAASLVIRDGRSYVLKLRSDADTSPVSLQAVDTGRRQGVEIEIVQGLSETDRVVVEGAGFLNDGDLVHVAPAARVN</sequence>
<name>A0ABY2CWR7_METMH</name>
<dbReference type="Gene3D" id="2.40.420.20">
    <property type="match status" value="1"/>
</dbReference>
<feature type="transmembrane region" description="Helical" evidence="5">
    <location>
        <begin position="20"/>
        <end position="44"/>
    </location>
</feature>
<keyword evidence="5" id="KW-0472">Membrane</keyword>
<dbReference type="SUPFAM" id="SSF111369">
    <property type="entry name" value="HlyD-like secretion proteins"/>
    <property type="match status" value="1"/>
</dbReference>
<dbReference type="PANTHER" id="PTHR30469">
    <property type="entry name" value="MULTIDRUG RESISTANCE PROTEIN MDTA"/>
    <property type="match status" value="1"/>
</dbReference>
<dbReference type="Proteomes" id="UP000295649">
    <property type="component" value="Unassembled WGS sequence"/>
</dbReference>
<dbReference type="Pfam" id="PF25917">
    <property type="entry name" value="BSH_RND"/>
    <property type="match status" value="1"/>
</dbReference>
<reference evidence="8 9" key="1">
    <citation type="submission" date="2019-03" db="EMBL/GenBank/DDBJ databases">
        <title>Systems level insights into methane cycling in arid and semi-arid ecosystems.</title>
        <authorList>
            <person name="Kalyuzhnaya M."/>
        </authorList>
    </citation>
    <scope>NUCLEOTIDE SEQUENCE [LARGE SCALE GENOMIC DNA]</scope>
    <source>
        <strain evidence="8 9">S-1</strain>
    </source>
</reference>
<evidence type="ECO:0000313" key="9">
    <source>
        <dbReference type="Proteomes" id="UP000295649"/>
    </source>
</evidence>
<dbReference type="Pfam" id="PF25967">
    <property type="entry name" value="RND-MFP_C"/>
    <property type="match status" value="1"/>
</dbReference>
<keyword evidence="3" id="KW-0813">Transport</keyword>
<evidence type="ECO:0000313" key="8">
    <source>
        <dbReference type="EMBL" id="TCV88643.1"/>
    </source>
</evidence>
<feature type="domain" description="Multidrug resistance protein MdtA-like barrel-sandwich hybrid" evidence="6">
    <location>
        <begin position="89"/>
        <end position="227"/>
    </location>
</feature>
<evidence type="ECO:0000259" key="6">
    <source>
        <dbReference type="Pfam" id="PF25917"/>
    </source>
</evidence>
<feature type="domain" description="Multidrug resistance protein MdtA-like C-terminal permuted SH3" evidence="7">
    <location>
        <begin position="311"/>
        <end position="372"/>
    </location>
</feature>
<dbReference type="InterPro" id="IPR006143">
    <property type="entry name" value="RND_pump_MFP"/>
</dbReference>
<dbReference type="InterPro" id="IPR058627">
    <property type="entry name" value="MdtA-like_C"/>
</dbReference>
<proteinExistence type="inferred from homology"/>
<feature type="coiled-coil region" evidence="4">
    <location>
        <begin position="122"/>
        <end position="149"/>
    </location>
</feature>
<dbReference type="Gene3D" id="2.40.50.100">
    <property type="match status" value="1"/>
</dbReference>
<evidence type="ECO:0000259" key="7">
    <source>
        <dbReference type="Pfam" id="PF25967"/>
    </source>
</evidence>
<evidence type="ECO:0000256" key="5">
    <source>
        <dbReference type="SAM" id="Phobius"/>
    </source>
</evidence>
<evidence type="ECO:0000256" key="1">
    <source>
        <dbReference type="ARBA" id="ARBA00004196"/>
    </source>
</evidence>
<protein>
    <submittedName>
        <fullName evidence="8">RND family efflux transporter MFP subunit</fullName>
    </submittedName>
</protein>
<gene>
    <name evidence="8" type="ORF">EDE11_101434</name>
</gene>
<evidence type="ECO:0000256" key="4">
    <source>
        <dbReference type="SAM" id="Coils"/>
    </source>
</evidence>
<keyword evidence="9" id="KW-1185">Reference proteome</keyword>
<comment type="subcellular location">
    <subcellularLocation>
        <location evidence="1">Cell envelope</location>
    </subcellularLocation>
</comment>
<accession>A0ABY2CWR7</accession>
<organism evidence="8 9">
    <name type="scientific">Methylomonas methanica</name>
    <dbReference type="NCBI Taxonomy" id="421"/>
    <lineage>
        <taxon>Bacteria</taxon>
        <taxon>Pseudomonadati</taxon>
        <taxon>Pseudomonadota</taxon>
        <taxon>Gammaproteobacteria</taxon>
        <taxon>Methylococcales</taxon>
        <taxon>Methylococcaceae</taxon>
        <taxon>Methylomonas</taxon>
    </lineage>
</organism>
<keyword evidence="5" id="KW-0812">Transmembrane</keyword>
<dbReference type="NCBIfam" id="TIGR01730">
    <property type="entry name" value="RND_mfp"/>
    <property type="match status" value="1"/>
</dbReference>
<comment type="similarity">
    <text evidence="2">Belongs to the membrane fusion protein (MFP) (TC 8.A.1) family.</text>
</comment>
<dbReference type="Gene3D" id="1.10.287.470">
    <property type="entry name" value="Helix hairpin bin"/>
    <property type="match status" value="1"/>
</dbReference>
<keyword evidence="5" id="KW-1133">Transmembrane helix</keyword>
<dbReference type="Gene3D" id="2.40.30.170">
    <property type="match status" value="1"/>
</dbReference>
<comment type="caution">
    <text evidence="8">The sequence shown here is derived from an EMBL/GenBank/DDBJ whole genome shotgun (WGS) entry which is preliminary data.</text>
</comment>
<evidence type="ECO:0000256" key="3">
    <source>
        <dbReference type="ARBA" id="ARBA00022448"/>
    </source>
</evidence>
<dbReference type="InterPro" id="IPR058625">
    <property type="entry name" value="MdtA-like_BSH"/>
</dbReference>
<keyword evidence="4" id="KW-0175">Coiled coil</keyword>